<feature type="domain" description="BD-FAE-like" evidence="2">
    <location>
        <begin position="30"/>
        <end position="245"/>
    </location>
</feature>
<comment type="caution">
    <text evidence="3">The sequence shown here is derived from an EMBL/GenBank/DDBJ whole genome shotgun (WGS) entry which is preliminary data.</text>
</comment>
<dbReference type="PANTHER" id="PTHR48081">
    <property type="entry name" value="AB HYDROLASE SUPERFAMILY PROTEIN C4A8.06C"/>
    <property type="match status" value="1"/>
</dbReference>
<dbReference type="PANTHER" id="PTHR48081:SF13">
    <property type="entry name" value="ALPHA_BETA HYDROLASE"/>
    <property type="match status" value="1"/>
</dbReference>
<dbReference type="Pfam" id="PF20434">
    <property type="entry name" value="BD-FAE"/>
    <property type="match status" value="1"/>
</dbReference>
<keyword evidence="4" id="KW-1185">Reference proteome</keyword>
<dbReference type="Proteomes" id="UP000436047">
    <property type="component" value="Unassembled WGS sequence"/>
</dbReference>
<dbReference type="InterPro" id="IPR029058">
    <property type="entry name" value="AB_hydrolase_fold"/>
</dbReference>
<dbReference type="Gene3D" id="3.40.50.1820">
    <property type="entry name" value="alpha/beta hydrolase"/>
    <property type="match status" value="1"/>
</dbReference>
<dbReference type="SUPFAM" id="SSF53474">
    <property type="entry name" value="alpha/beta-Hydrolases"/>
    <property type="match status" value="1"/>
</dbReference>
<organism evidence="3 4">
    <name type="scientific">Eisenbergiella porci</name>
    <dbReference type="NCBI Taxonomy" id="2652274"/>
    <lineage>
        <taxon>Bacteria</taxon>
        <taxon>Bacillati</taxon>
        <taxon>Bacillota</taxon>
        <taxon>Clostridia</taxon>
        <taxon>Lachnospirales</taxon>
        <taxon>Lachnospiraceae</taxon>
        <taxon>Eisenbergiella</taxon>
    </lineage>
</organism>
<dbReference type="GO" id="GO:0016787">
    <property type="term" value="F:hydrolase activity"/>
    <property type="evidence" value="ECO:0007669"/>
    <property type="project" value="UniProtKB-KW"/>
</dbReference>
<sequence>MDTPLTLLSGITFARVPYWFPFFDYRDLKMDIILPFRPDEEGKRPLLVWICGGAWMTMERSAHLPWLMNFARRGYSVASVEYRMSNSCHFPGQLEDIKKAIRYLRAHAGEFGIDADRIIVGGESAGAHLAAMAGVTNDKREFDKGEYLEYTSRVQAVIDYYGPASFTLKAKDAPEINESEQPDFLKGPSPVAMLLGYEPANDPEKADTAAPLSYINPSTPPFFIAHGTQDIIVPIENSDALCTALEKNKVPAEFWTIQGAGHADSRFYQKEMADRIMDFLERVLKREKGME</sequence>
<dbReference type="InterPro" id="IPR049492">
    <property type="entry name" value="BD-FAE-like_dom"/>
</dbReference>
<accession>A0A6N7VZV6</accession>
<evidence type="ECO:0000313" key="3">
    <source>
        <dbReference type="EMBL" id="MSS88546.1"/>
    </source>
</evidence>
<dbReference type="EMBL" id="VUMI01000013">
    <property type="protein sequence ID" value="MSS88546.1"/>
    <property type="molecule type" value="Genomic_DNA"/>
</dbReference>
<proteinExistence type="predicted"/>
<evidence type="ECO:0000256" key="1">
    <source>
        <dbReference type="ARBA" id="ARBA00022801"/>
    </source>
</evidence>
<evidence type="ECO:0000259" key="2">
    <source>
        <dbReference type="Pfam" id="PF20434"/>
    </source>
</evidence>
<dbReference type="InterPro" id="IPR050300">
    <property type="entry name" value="GDXG_lipolytic_enzyme"/>
</dbReference>
<protein>
    <submittedName>
        <fullName evidence="3">Alpha/beta hydrolase</fullName>
    </submittedName>
</protein>
<gene>
    <name evidence="3" type="ORF">FYJ45_09630</name>
</gene>
<keyword evidence="1 3" id="KW-0378">Hydrolase</keyword>
<reference evidence="3 4" key="1">
    <citation type="submission" date="2019-08" db="EMBL/GenBank/DDBJ databases">
        <title>In-depth cultivation of the pig gut microbiome towards novel bacterial diversity and tailored functional studies.</title>
        <authorList>
            <person name="Wylensek D."/>
            <person name="Hitch T.C.A."/>
            <person name="Clavel T."/>
        </authorList>
    </citation>
    <scope>NUCLEOTIDE SEQUENCE [LARGE SCALE GENOMIC DNA]</scope>
    <source>
        <strain evidence="3 4">WCA-389-WT-23B</strain>
    </source>
</reference>
<name>A0A6N7VZV6_9FIRM</name>
<evidence type="ECO:0000313" key="4">
    <source>
        <dbReference type="Proteomes" id="UP000436047"/>
    </source>
</evidence>
<dbReference type="AlphaFoldDB" id="A0A6N7VZV6"/>